<reference evidence="1" key="1">
    <citation type="journal article" date="2011" name="J. Bacteriol.">
        <title>Genome Sequence of an Erwinia amylovora Strain with Pathogenicity Restricted to Rubus Plants.</title>
        <authorList>
            <person name="Powney R."/>
            <person name="Smits T.H."/>
            <person name="Sawbridge T."/>
            <person name="Frey B."/>
            <person name="Blom J."/>
            <person name="Frey J.E."/>
            <person name="Plummer K.M."/>
            <person name="Beer S.V."/>
            <person name="Luck J."/>
            <person name="Duffy B."/>
            <person name="Rodoni B."/>
        </authorList>
    </citation>
    <scope>NUCLEOTIDE SEQUENCE</scope>
    <source>
        <strain evidence="1">ATCC BAA-2158</strain>
    </source>
</reference>
<dbReference type="EMBL" id="FR719190">
    <property type="protein sequence ID" value="CBX80537.1"/>
    <property type="molecule type" value="Genomic_DNA"/>
</dbReference>
<gene>
    <name evidence="1" type="ORF">EAIL5_1717</name>
</gene>
<name>E5B4Y4_ERWAM</name>
<dbReference type="AlphaFoldDB" id="E5B4Y4"/>
<evidence type="ECO:0000313" key="1">
    <source>
        <dbReference type="EMBL" id="CBX80537.1"/>
    </source>
</evidence>
<protein>
    <submittedName>
        <fullName evidence="1">Uncharacterized protein</fullName>
    </submittedName>
</protein>
<proteinExistence type="predicted"/>
<organism evidence="1">
    <name type="scientific">Erwinia amylovora ATCC BAA-2158</name>
    <dbReference type="NCBI Taxonomy" id="889211"/>
    <lineage>
        <taxon>Bacteria</taxon>
        <taxon>Pseudomonadati</taxon>
        <taxon>Pseudomonadota</taxon>
        <taxon>Gammaproteobacteria</taxon>
        <taxon>Enterobacterales</taxon>
        <taxon>Erwiniaceae</taxon>
        <taxon>Erwinia</taxon>
    </lineage>
</organism>
<sequence>MAQQTGDDPRVTAVIFIDSFLPEGSQKIHPGIPLFQA</sequence>
<accession>E5B4Y4</accession>